<reference evidence="2" key="1">
    <citation type="journal article" date="2014" name="Genome Announc.">
        <title>Draft genome sequence of Weissella oryzae SG25T, isolated from fermented rice grains.</title>
        <authorList>
            <person name="Tanizawa Y."/>
            <person name="Fujisawa T."/>
            <person name="Mochizuki T."/>
            <person name="Kaminuma E."/>
            <person name="Suzuki Y."/>
            <person name="Nakamura Y."/>
            <person name="Tohno M."/>
        </authorList>
    </citation>
    <scope>NUCLEOTIDE SEQUENCE [LARGE SCALE GENOMIC DNA]</scope>
    <source>
        <strain evidence="2">DSM 25784 / JCM 18191 / LMG 30913 / SG25</strain>
    </source>
</reference>
<protein>
    <submittedName>
        <fullName evidence="1">Uncharacterized protein</fullName>
    </submittedName>
</protein>
<accession>A0A069CWA8</accession>
<keyword evidence="2" id="KW-1185">Reference proteome</keyword>
<evidence type="ECO:0000313" key="1">
    <source>
        <dbReference type="EMBL" id="GAK32090.1"/>
    </source>
</evidence>
<dbReference type="AlphaFoldDB" id="A0A069CWA8"/>
<gene>
    <name evidence="1" type="ORF">WOSG25_340020</name>
</gene>
<organism evidence="1 2">
    <name type="scientific">Weissella oryzae (strain DSM 25784 / JCM 18191 / LMG 30913 / SG25)</name>
    <dbReference type="NCBI Taxonomy" id="1329250"/>
    <lineage>
        <taxon>Bacteria</taxon>
        <taxon>Bacillati</taxon>
        <taxon>Bacillota</taxon>
        <taxon>Bacilli</taxon>
        <taxon>Lactobacillales</taxon>
        <taxon>Lactobacillaceae</taxon>
        <taxon>Weissella</taxon>
    </lineage>
</organism>
<evidence type="ECO:0000313" key="2">
    <source>
        <dbReference type="Proteomes" id="UP000030643"/>
    </source>
</evidence>
<sequence>MNKLPSRPEIQPTIDKFGINKDYGLWATVSNKLRSFVDPAGIHLTPSDFSDLYLPAILFVDEKGTQHEFSLNSKNQLLIDDKVMIDLSEFYTKAQVDELLKEATILTSPNGTKYQISINDNGEIVTTKEV</sequence>
<proteinExistence type="predicted"/>
<name>A0A069CWA8_WEIOS</name>
<dbReference type="EMBL" id="DF820517">
    <property type="protein sequence ID" value="GAK32090.1"/>
    <property type="molecule type" value="Genomic_DNA"/>
</dbReference>
<dbReference type="Proteomes" id="UP000030643">
    <property type="component" value="Unassembled WGS sequence"/>
</dbReference>